<dbReference type="InterPro" id="IPR029032">
    <property type="entry name" value="AhpD-like"/>
</dbReference>
<dbReference type="RefSeq" id="WP_046354025.1">
    <property type="nucleotide sequence ID" value="NZ_AUXW01000001.1"/>
</dbReference>
<sequence>MKQGNNHLVKPVNRESTPHLEPIYQAIENNLGFIPNGILTMAKNPMLAQAFGQLFGCLSKFEHIDNELKWAIATISSNAAGCQYCQGHFSHIASRVNVNKAKVLAAFEFETNVLYDQAERAALRFAFACSTSPAHLEKSHYVELGKYYSEQAVIEIAAVVAICGFLNRWNTAMDSQLEADPAAILDEINQITKFTV</sequence>
<evidence type="ECO:0008006" key="3">
    <source>
        <dbReference type="Google" id="ProtNLM"/>
    </source>
</evidence>
<dbReference type="PANTHER" id="PTHR35446:SF2">
    <property type="entry name" value="CARBOXYMUCONOLACTONE DECARBOXYLASE-LIKE DOMAIN-CONTAINING PROTEIN"/>
    <property type="match status" value="1"/>
</dbReference>
<comment type="caution">
    <text evidence="1">The sequence shown here is derived from an EMBL/GenBank/DDBJ whole genome shotgun (WGS) entry which is preliminary data.</text>
</comment>
<protein>
    <recommendedName>
        <fullName evidence="3">Carboxymuconolactone decarboxylase-like domain-containing protein</fullName>
    </recommendedName>
</protein>
<dbReference type="PATRIC" id="fig|1129367.4.peg.90"/>
<dbReference type="PANTHER" id="PTHR35446">
    <property type="entry name" value="SI:CH211-175M2.5"/>
    <property type="match status" value="1"/>
</dbReference>
<organism evidence="1 2">
    <name type="scientific">Pseudoalteromonas luteoviolacea S4054</name>
    <dbReference type="NCBI Taxonomy" id="1129367"/>
    <lineage>
        <taxon>Bacteria</taxon>
        <taxon>Pseudomonadati</taxon>
        <taxon>Pseudomonadota</taxon>
        <taxon>Gammaproteobacteria</taxon>
        <taxon>Alteromonadales</taxon>
        <taxon>Pseudoalteromonadaceae</taxon>
        <taxon>Pseudoalteromonas</taxon>
    </lineage>
</organism>
<evidence type="ECO:0000313" key="1">
    <source>
        <dbReference type="EMBL" id="KKE85872.1"/>
    </source>
</evidence>
<gene>
    <name evidence="1" type="ORF">N479_00430</name>
</gene>
<name>A0A0F6AI40_9GAMM</name>
<dbReference type="SUPFAM" id="SSF69118">
    <property type="entry name" value="AhpD-like"/>
    <property type="match status" value="1"/>
</dbReference>
<proteinExistence type="predicted"/>
<reference evidence="1 2" key="1">
    <citation type="journal article" date="2015" name="BMC Genomics">
        <title>Genome mining reveals unlocked bioactive potential of marine Gram-negative bacteria.</title>
        <authorList>
            <person name="Machado H."/>
            <person name="Sonnenschein E.C."/>
            <person name="Melchiorsen J."/>
            <person name="Gram L."/>
        </authorList>
    </citation>
    <scope>NUCLEOTIDE SEQUENCE [LARGE SCALE GENOMIC DNA]</scope>
    <source>
        <strain evidence="1 2">S4054</strain>
    </source>
</reference>
<dbReference type="EMBL" id="AUXW01000001">
    <property type="protein sequence ID" value="KKE85872.1"/>
    <property type="molecule type" value="Genomic_DNA"/>
</dbReference>
<dbReference type="AlphaFoldDB" id="A0A0F6AI40"/>
<evidence type="ECO:0000313" key="2">
    <source>
        <dbReference type="Proteomes" id="UP000033434"/>
    </source>
</evidence>
<dbReference type="Gene3D" id="1.20.1290.10">
    <property type="entry name" value="AhpD-like"/>
    <property type="match status" value="1"/>
</dbReference>
<accession>A0A0F6AI40</accession>
<dbReference type="Proteomes" id="UP000033434">
    <property type="component" value="Unassembled WGS sequence"/>
</dbReference>